<evidence type="ECO:0000313" key="3">
    <source>
        <dbReference type="Proteomes" id="UP000823964"/>
    </source>
</evidence>
<feature type="chain" id="PRO_5039022152" evidence="1">
    <location>
        <begin position="32"/>
        <end position="335"/>
    </location>
</feature>
<feature type="signal peptide" evidence="1">
    <location>
        <begin position="1"/>
        <end position="31"/>
    </location>
</feature>
<proteinExistence type="predicted"/>
<sequence length="335" mass="38009">MKRRRYRETTSRSFLLGSLLFALAATGCQFADDDKSVMQAIAEEHTQPVVGSAVWLTDLDEAKKQATAENKAILAWFARSPCGPESRELGVLLWRNLLEKPEFEAYAKKKFVLLDVPYSGDGEQLYSHYRIIVDPTLLVLTPEGEVAGGFATQRSDFSKVQESLDRGSDNAKALRRARKLRGDARAKALFACYLAIPEDLRYSADPLFYEVQRTDVNNVTGAGELVVADDQMRHFMRELAEVGDDKSKMLETFDRLYKSAVRVNKPELMNMKINYLLTSAKTYEDLEEAEKALLELARLHPEWAPKAKQFIATELKDRDAFLRKMAKVREEQGAR</sequence>
<gene>
    <name evidence="2" type="ORF">H9862_02070</name>
</gene>
<dbReference type="PROSITE" id="PS51257">
    <property type="entry name" value="PROKAR_LIPOPROTEIN"/>
    <property type="match status" value="1"/>
</dbReference>
<dbReference type="EMBL" id="DXFQ01000034">
    <property type="protein sequence ID" value="HIX19373.1"/>
    <property type="molecule type" value="Genomic_DNA"/>
</dbReference>
<dbReference type="AlphaFoldDB" id="A0A9D2AHH8"/>
<comment type="caution">
    <text evidence="2">The sequence shown here is derived from an EMBL/GenBank/DDBJ whole genome shotgun (WGS) entry which is preliminary data.</text>
</comment>
<dbReference type="Proteomes" id="UP000823964">
    <property type="component" value="Unassembled WGS sequence"/>
</dbReference>
<keyword evidence="1" id="KW-0732">Signal</keyword>
<organism evidence="2 3">
    <name type="scientific">Candidatus Akkermansia intestinigallinarum</name>
    <dbReference type="NCBI Taxonomy" id="2838431"/>
    <lineage>
        <taxon>Bacteria</taxon>
        <taxon>Pseudomonadati</taxon>
        <taxon>Verrucomicrobiota</taxon>
        <taxon>Verrucomicrobiia</taxon>
        <taxon>Verrucomicrobiales</taxon>
        <taxon>Akkermansiaceae</taxon>
        <taxon>Akkermansia</taxon>
    </lineage>
</organism>
<dbReference type="Gene3D" id="3.40.30.10">
    <property type="entry name" value="Glutaredoxin"/>
    <property type="match status" value="1"/>
</dbReference>
<dbReference type="SUPFAM" id="SSF52833">
    <property type="entry name" value="Thioredoxin-like"/>
    <property type="match status" value="1"/>
</dbReference>
<evidence type="ECO:0000256" key="1">
    <source>
        <dbReference type="SAM" id="SignalP"/>
    </source>
</evidence>
<name>A0A9D2AHH8_9BACT</name>
<protein>
    <submittedName>
        <fullName evidence="2">Thioredoxin family protein</fullName>
    </submittedName>
</protein>
<accession>A0A9D2AHH8</accession>
<reference evidence="2" key="1">
    <citation type="journal article" date="2021" name="PeerJ">
        <title>Extensive microbial diversity within the chicken gut microbiome revealed by metagenomics and culture.</title>
        <authorList>
            <person name="Gilroy R."/>
            <person name="Ravi A."/>
            <person name="Getino M."/>
            <person name="Pursley I."/>
            <person name="Horton D.L."/>
            <person name="Alikhan N.F."/>
            <person name="Baker D."/>
            <person name="Gharbi K."/>
            <person name="Hall N."/>
            <person name="Watson M."/>
            <person name="Adriaenssens E.M."/>
            <person name="Foster-Nyarko E."/>
            <person name="Jarju S."/>
            <person name="Secka A."/>
            <person name="Antonio M."/>
            <person name="Oren A."/>
            <person name="Chaudhuri R.R."/>
            <person name="La Ragione R."/>
            <person name="Hildebrand F."/>
            <person name="Pallen M.J."/>
        </authorList>
    </citation>
    <scope>NUCLEOTIDE SEQUENCE</scope>
    <source>
        <strain evidence="2">14975</strain>
    </source>
</reference>
<reference evidence="2" key="2">
    <citation type="submission" date="2021-04" db="EMBL/GenBank/DDBJ databases">
        <authorList>
            <person name="Gilroy R."/>
        </authorList>
    </citation>
    <scope>NUCLEOTIDE SEQUENCE</scope>
    <source>
        <strain evidence="2">14975</strain>
    </source>
</reference>
<evidence type="ECO:0000313" key="2">
    <source>
        <dbReference type="EMBL" id="HIX19373.1"/>
    </source>
</evidence>
<dbReference type="InterPro" id="IPR036249">
    <property type="entry name" value="Thioredoxin-like_sf"/>
</dbReference>